<dbReference type="SUPFAM" id="SSF103481">
    <property type="entry name" value="Multidrug resistance efflux transporter EmrE"/>
    <property type="match status" value="1"/>
</dbReference>
<evidence type="ECO:0000313" key="12">
    <source>
        <dbReference type="EMBL" id="KND94835.1"/>
    </source>
</evidence>
<keyword evidence="5 11" id="KW-0812">Transmembrane</keyword>
<dbReference type="PANTHER" id="PTHR10778:SF10">
    <property type="entry name" value="SOLUTE CARRIER FAMILY 35 MEMBER B1"/>
    <property type="match status" value="1"/>
</dbReference>
<evidence type="ECO:0000256" key="7">
    <source>
        <dbReference type="ARBA" id="ARBA00022989"/>
    </source>
</evidence>
<dbReference type="GO" id="GO:0120112">
    <property type="term" value="P:UDP-glucose transmembrane transport into endoplasmic reticulum"/>
    <property type="evidence" value="ECO:0007669"/>
    <property type="project" value="EnsemblFungi"/>
</dbReference>
<feature type="transmembrane region" description="Helical" evidence="11">
    <location>
        <begin position="228"/>
        <end position="245"/>
    </location>
</feature>
<name>A0A0L0NM87_TOLOC</name>
<dbReference type="GO" id="GO:0005459">
    <property type="term" value="F:UDP-galactose transmembrane transporter activity"/>
    <property type="evidence" value="ECO:0007669"/>
    <property type="project" value="EnsemblFungi"/>
</dbReference>
<proteinExistence type="inferred from homology"/>
<evidence type="ECO:0000256" key="10">
    <source>
        <dbReference type="SAM" id="MobiDB-lite"/>
    </source>
</evidence>
<reference evidence="12 13" key="1">
    <citation type="journal article" date="2015" name="BMC Genomics">
        <title>The genome of the truffle-parasite Tolypocladium ophioglossoides and the evolution of antifungal peptaibiotics.</title>
        <authorList>
            <person name="Quandt C.A."/>
            <person name="Bushley K.E."/>
            <person name="Spatafora J.W."/>
        </authorList>
    </citation>
    <scope>NUCLEOTIDE SEQUENCE [LARGE SCALE GENOMIC DNA]</scope>
    <source>
        <strain evidence="12 13">CBS 100239</strain>
    </source>
</reference>
<evidence type="ECO:0000256" key="5">
    <source>
        <dbReference type="ARBA" id="ARBA00022692"/>
    </source>
</evidence>
<organism evidence="12 13">
    <name type="scientific">Tolypocladium ophioglossoides (strain CBS 100239)</name>
    <name type="common">Snaketongue truffleclub</name>
    <name type="synonym">Elaphocordyceps ophioglossoides</name>
    <dbReference type="NCBI Taxonomy" id="1163406"/>
    <lineage>
        <taxon>Eukaryota</taxon>
        <taxon>Fungi</taxon>
        <taxon>Dikarya</taxon>
        <taxon>Ascomycota</taxon>
        <taxon>Pezizomycotina</taxon>
        <taxon>Sordariomycetes</taxon>
        <taxon>Hypocreomycetidae</taxon>
        <taxon>Hypocreales</taxon>
        <taxon>Ophiocordycipitaceae</taxon>
        <taxon>Tolypocladium</taxon>
    </lineage>
</organism>
<feature type="transmembrane region" description="Helical" evidence="11">
    <location>
        <begin position="57"/>
        <end position="79"/>
    </location>
</feature>
<protein>
    <recommendedName>
        <fullName evidence="9">UDP-galactose transporter homolog 1</fullName>
    </recommendedName>
</protein>
<dbReference type="InterPro" id="IPR037185">
    <property type="entry name" value="EmrE-like"/>
</dbReference>
<comment type="caution">
    <text evidence="12">The sequence shown here is derived from an EMBL/GenBank/DDBJ whole genome shotgun (WGS) entry which is preliminary data.</text>
</comment>
<keyword evidence="8 11" id="KW-0472">Membrane</keyword>
<sequence length="415" mass="45094">MARTKQPAVKRESSSEYFNRRTATWEDANGNEEMRGNGQQTAAVEPRAVDNHTRSEAGLVQLVISVAGIYASFLTWAYLQEKLTTTPYGPKDAPERWHFPVFLNTIQSIFAATVGSIYLFLSTPRGAPVAPIIPSRRILGPLALVAVTSSLASPFGYASLAHLDYITFLLAKSCKLLPVMFLHITVFQKRYPLYKYLVVAAVTAGVAVFTLHSGRKHKASARSEDSNVAWGLLLLGINLLFDGLTNSTQDHIFQTFRPYSGPQMMCANNTMSTLVTGLYLLASPYLVATGIGDWLGMDVAGSAGELGEALGFMARYPSVWKDVLGFAACGAVGQVFIFYTLSTFSSVLLVTVTVTRKMFTMILSVVAFGHRLTQMQWLGVGLVFGGIGVEAAIARQEKMAKEATKKGATTSKKDS</sequence>
<evidence type="ECO:0000256" key="6">
    <source>
        <dbReference type="ARBA" id="ARBA00022824"/>
    </source>
</evidence>
<feature type="region of interest" description="Disordered" evidence="10">
    <location>
        <begin position="1"/>
        <end position="43"/>
    </location>
</feature>
<feature type="transmembrane region" description="Helical" evidence="11">
    <location>
        <begin position="166"/>
        <end position="186"/>
    </location>
</feature>
<evidence type="ECO:0000256" key="2">
    <source>
        <dbReference type="ARBA" id="ARBA00010694"/>
    </source>
</evidence>
<evidence type="ECO:0000256" key="3">
    <source>
        <dbReference type="ARBA" id="ARBA00022448"/>
    </source>
</evidence>
<comment type="similarity">
    <text evidence="2">Belongs to the nucleotide-sugar transporter family. SLC35B subfamily.</text>
</comment>
<gene>
    <name evidence="12" type="ORF">TOPH_00518</name>
</gene>
<evidence type="ECO:0000256" key="1">
    <source>
        <dbReference type="ARBA" id="ARBA00004477"/>
    </source>
</evidence>
<feature type="transmembrane region" description="Helical" evidence="11">
    <location>
        <begin position="142"/>
        <end position="160"/>
    </location>
</feature>
<comment type="subcellular location">
    <subcellularLocation>
        <location evidence="1">Endoplasmic reticulum membrane</location>
        <topology evidence="1">Multi-pass membrane protein</topology>
    </subcellularLocation>
</comment>
<dbReference type="Proteomes" id="UP000036947">
    <property type="component" value="Unassembled WGS sequence"/>
</dbReference>
<accession>A0A0L0NM87</accession>
<dbReference type="EMBL" id="LFRF01000001">
    <property type="protein sequence ID" value="KND94835.1"/>
    <property type="molecule type" value="Genomic_DNA"/>
</dbReference>
<feature type="transmembrane region" description="Helical" evidence="11">
    <location>
        <begin position="99"/>
        <end position="121"/>
    </location>
</feature>
<evidence type="ECO:0000256" key="4">
    <source>
        <dbReference type="ARBA" id="ARBA00022597"/>
    </source>
</evidence>
<feature type="transmembrane region" description="Helical" evidence="11">
    <location>
        <begin position="266"/>
        <end position="287"/>
    </location>
</feature>
<dbReference type="STRING" id="1163406.A0A0L0NM87"/>
<evidence type="ECO:0000256" key="9">
    <source>
        <dbReference type="ARBA" id="ARBA00041103"/>
    </source>
</evidence>
<keyword evidence="3" id="KW-0813">Transport</keyword>
<evidence type="ECO:0000313" key="13">
    <source>
        <dbReference type="Proteomes" id="UP000036947"/>
    </source>
</evidence>
<keyword evidence="6" id="KW-0256">Endoplasmic reticulum</keyword>
<dbReference type="GO" id="GO:0005460">
    <property type="term" value="F:UDP-glucose transmembrane transporter activity"/>
    <property type="evidence" value="ECO:0007669"/>
    <property type="project" value="TreeGrafter"/>
</dbReference>
<dbReference type="PANTHER" id="PTHR10778">
    <property type="entry name" value="SOLUTE CARRIER FAMILY 35 MEMBER B"/>
    <property type="match status" value="1"/>
</dbReference>
<evidence type="ECO:0000256" key="11">
    <source>
        <dbReference type="SAM" id="Phobius"/>
    </source>
</evidence>
<keyword evidence="7 11" id="KW-1133">Transmembrane helix</keyword>
<dbReference type="Pfam" id="PF08449">
    <property type="entry name" value="UAA"/>
    <property type="match status" value="1"/>
</dbReference>
<dbReference type="GO" id="GO:0000139">
    <property type="term" value="C:Golgi membrane"/>
    <property type="evidence" value="ECO:0007669"/>
    <property type="project" value="TreeGrafter"/>
</dbReference>
<feature type="transmembrane region" description="Helical" evidence="11">
    <location>
        <begin position="193"/>
        <end position="213"/>
    </location>
</feature>
<dbReference type="AlphaFoldDB" id="A0A0L0NM87"/>
<dbReference type="InterPro" id="IPR013657">
    <property type="entry name" value="SCL35B1-4/HUT1"/>
</dbReference>
<feature type="transmembrane region" description="Helical" evidence="11">
    <location>
        <begin position="323"/>
        <end position="341"/>
    </location>
</feature>
<evidence type="ECO:0000256" key="8">
    <source>
        <dbReference type="ARBA" id="ARBA00023136"/>
    </source>
</evidence>
<keyword evidence="13" id="KW-1185">Reference proteome</keyword>
<keyword evidence="4" id="KW-0762">Sugar transport</keyword>
<dbReference type="GO" id="GO:0005789">
    <property type="term" value="C:endoplasmic reticulum membrane"/>
    <property type="evidence" value="ECO:0007669"/>
    <property type="project" value="UniProtKB-SubCell"/>
</dbReference>